<name>A0AAV1GVS4_XYRNO</name>
<dbReference type="Pfam" id="PF07686">
    <property type="entry name" value="V-set"/>
    <property type="match status" value="1"/>
</dbReference>
<organism evidence="4 5">
    <name type="scientific">Xyrichtys novacula</name>
    <name type="common">Pearly razorfish</name>
    <name type="synonym">Hemipteronotus novacula</name>
    <dbReference type="NCBI Taxonomy" id="13765"/>
    <lineage>
        <taxon>Eukaryota</taxon>
        <taxon>Metazoa</taxon>
        <taxon>Chordata</taxon>
        <taxon>Craniata</taxon>
        <taxon>Vertebrata</taxon>
        <taxon>Euteleostomi</taxon>
        <taxon>Actinopterygii</taxon>
        <taxon>Neopterygii</taxon>
        <taxon>Teleostei</taxon>
        <taxon>Neoteleostei</taxon>
        <taxon>Acanthomorphata</taxon>
        <taxon>Eupercaria</taxon>
        <taxon>Labriformes</taxon>
        <taxon>Labridae</taxon>
        <taxon>Xyrichtys</taxon>
    </lineage>
</organism>
<feature type="signal peptide" evidence="2">
    <location>
        <begin position="1"/>
        <end position="24"/>
    </location>
</feature>
<sequence>MTAEFEWIYISLFFTAVFLLTADGKQPVYLTVREGEKVTLSCDESVIKDQHKCQYTTWLRNHSGNTTELVQRGQIGEDGVISEKLSVTEDCSLLIKKASPEDVGRYDCQRFKFEGKSSDAQIYLSLLSMRELRTTEGSVTFRCSVSTPGKCLHKLSWLFEGRRLHHYGLNTFSIHCYTFVTIETDHPMYNSSYDSLQCKVTQDDAEQLFPFRLQPSGNEIPKMTTEPGTTAEQTTTDSTKINGEIIKAGRWRLIIVSVGLSALILTVVTVNIWIKIKVFQGKKQQKNDKMIEDSQIYSEVDVKRTKKTSSPPGLDIVVER</sequence>
<proteinExistence type="predicted"/>
<dbReference type="InterPro" id="IPR013106">
    <property type="entry name" value="Ig_V-set"/>
</dbReference>
<dbReference type="PANTHER" id="PTHR11422">
    <property type="entry name" value="T-CELL SURFACE GLYCOPROTEIN CD4"/>
    <property type="match status" value="1"/>
</dbReference>
<evidence type="ECO:0000259" key="3">
    <source>
        <dbReference type="PROSITE" id="PS50835"/>
    </source>
</evidence>
<feature type="domain" description="Ig-like" evidence="3">
    <location>
        <begin position="32"/>
        <end position="125"/>
    </location>
</feature>
<evidence type="ECO:0000256" key="2">
    <source>
        <dbReference type="SAM" id="SignalP"/>
    </source>
</evidence>
<feature type="chain" id="PRO_5043415631" evidence="2">
    <location>
        <begin position="25"/>
        <end position="320"/>
    </location>
</feature>
<dbReference type="PROSITE" id="PS50835">
    <property type="entry name" value="IG_LIKE"/>
    <property type="match status" value="1"/>
</dbReference>
<dbReference type="SMART" id="SM00409">
    <property type="entry name" value="IG"/>
    <property type="match status" value="1"/>
</dbReference>
<gene>
    <name evidence="4" type="ORF">XNOV1_A001229</name>
</gene>
<keyword evidence="2" id="KW-0732">Signal</keyword>
<evidence type="ECO:0000313" key="4">
    <source>
        <dbReference type="EMBL" id="CAJ1077886.1"/>
    </source>
</evidence>
<feature type="transmembrane region" description="Helical" evidence="1">
    <location>
        <begin position="251"/>
        <end position="274"/>
    </location>
</feature>
<dbReference type="Proteomes" id="UP001178508">
    <property type="component" value="Chromosome 17"/>
</dbReference>
<protein>
    <submittedName>
        <fullName evidence="4">Uncharacterized protein LOC117823884</fullName>
    </submittedName>
</protein>
<keyword evidence="1" id="KW-0472">Membrane</keyword>
<dbReference type="EMBL" id="OY660880">
    <property type="protein sequence ID" value="CAJ1077886.1"/>
    <property type="molecule type" value="Genomic_DNA"/>
</dbReference>
<dbReference type="InterPro" id="IPR003599">
    <property type="entry name" value="Ig_sub"/>
</dbReference>
<dbReference type="Gene3D" id="2.60.40.10">
    <property type="entry name" value="Immunoglobulins"/>
    <property type="match status" value="1"/>
</dbReference>
<keyword evidence="1" id="KW-1133">Transmembrane helix</keyword>
<evidence type="ECO:0000256" key="1">
    <source>
        <dbReference type="SAM" id="Phobius"/>
    </source>
</evidence>
<keyword evidence="5" id="KW-1185">Reference proteome</keyword>
<dbReference type="InterPro" id="IPR013783">
    <property type="entry name" value="Ig-like_fold"/>
</dbReference>
<evidence type="ECO:0000313" key="5">
    <source>
        <dbReference type="Proteomes" id="UP001178508"/>
    </source>
</evidence>
<dbReference type="SUPFAM" id="SSF48726">
    <property type="entry name" value="Immunoglobulin"/>
    <property type="match status" value="1"/>
</dbReference>
<accession>A0AAV1GVS4</accession>
<dbReference type="AlphaFoldDB" id="A0AAV1GVS4"/>
<dbReference type="InterPro" id="IPR007110">
    <property type="entry name" value="Ig-like_dom"/>
</dbReference>
<reference evidence="4" key="1">
    <citation type="submission" date="2023-08" db="EMBL/GenBank/DDBJ databases">
        <authorList>
            <person name="Alioto T."/>
            <person name="Alioto T."/>
            <person name="Gomez Garrido J."/>
        </authorList>
    </citation>
    <scope>NUCLEOTIDE SEQUENCE</scope>
</reference>
<keyword evidence="1" id="KW-0812">Transmembrane</keyword>
<dbReference type="InterPro" id="IPR036179">
    <property type="entry name" value="Ig-like_dom_sf"/>
</dbReference>